<dbReference type="Gene3D" id="3.30.70.60">
    <property type="match status" value="1"/>
</dbReference>
<dbReference type="EMBL" id="LGFT01000009">
    <property type="protein sequence ID" value="KUK45050.1"/>
    <property type="molecule type" value="Genomic_DNA"/>
</dbReference>
<evidence type="ECO:0000256" key="2">
    <source>
        <dbReference type="ARBA" id="ARBA00007411"/>
    </source>
</evidence>
<organism evidence="10 11">
    <name type="scientific">Methanothrix harundinacea</name>
    <dbReference type="NCBI Taxonomy" id="301375"/>
    <lineage>
        <taxon>Archaea</taxon>
        <taxon>Methanobacteriati</taxon>
        <taxon>Methanobacteriota</taxon>
        <taxon>Stenosarchaea group</taxon>
        <taxon>Methanomicrobia</taxon>
        <taxon>Methanotrichales</taxon>
        <taxon>Methanotrichaceae</taxon>
        <taxon>Methanothrix</taxon>
    </lineage>
</organism>
<evidence type="ECO:0000313" key="10">
    <source>
        <dbReference type="EMBL" id="KUK96231.1"/>
    </source>
</evidence>
<reference evidence="10" key="1">
    <citation type="journal article" date="2015" name="MBio">
        <title>Genome-resolved metagenomic analysis reveals roles for candidate phyla and other microbial community members in biogeochemical transformations in oil reservoirs.</title>
        <authorList>
            <person name="Hu P."/>
            <person name="Tom L."/>
            <person name="Singh A."/>
            <person name="Thomas B.C."/>
            <person name="Baker B.J."/>
            <person name="Piceno Y.M."/>
            <person name="Andersen G.L."/>
            <person name="Banfield J.F."/>
        </authorList>
    </citation>
    <scope>NUCLEOTIDE SEQUENCE [LARGE SCALE GENOMIC DNA]</scope>
    <source>
        <strain evidence="10">56_747</strain>
    </source>
</reference>
<evidence type="ECO:0000256" key="3">
    <source>
        <dbReference type="ARBA" id="ARBA00017600"/>
    </source>
</evidence>
<dbReference type="InterPro" id="IPR036219">
    <property type="entry name" value="eEF-1beta-like_sf"/>
</dbReference>
<keyword evidence="4 7" id="KW-0251">Elongation factor</keyword>
<evidence type="ECO:0000256" key="1">
    <source>
        <dbReference type="ARBA" id="ARBA00003815"/>
    </source>
</evidence>
<dbReference type="PANTHER" id="PTHR39647">
    <property type="entry name" value="ELONGATION FACTOR 1-BETA"/>
    <property type="match status" value="1"/>
</dbReference>
<evidence type="ECO:0000256" key="7">
    <source>
        <dbReference type="HAMAP-Rule" id="MF_00043"/>
    </source>
</evidence>
<evidence type="ECO:0000256" key="4">
    <source>
        <dbReference type="ARBA" id="ARBA00022768"/>
    </source>
</evidence>
<comment type="caution">
    <text evidence="10">The sequence shown here is derived from an EMBL/GenBank/DDBJ whole genome shotgun (WGS) entry which is preliminary data.</text>
</comment>
<dbReference type="PANTHER" id="PTHR39647:SF1">
    <property type="entry name" value="ELONGATION FACTOR 1-BETA"/>
    <property type="match status" value="1"/>
</dbReference>
<evidence type="ECO:0000259" key="8">
    <source>
        <dbReference type="SMART" id="SM00888"/>
    </source>
</evidence>
<dbReference type="Proteomes" id="UP000057043">
    <property type="component" value="Unassembled WGS sequence"/>
</dbReference>
<dbReference type="Pfam" id="PF00736">
    <property type="entry name" value="EF1_GNE"/>
    <property type="match status" value="1"/>
</dbReference>
<dbReference type="NCBIfam" id="TIGR00489">
    <property type="entry name" value="aEF-1_beta"/>
    <property type="match status" value="1"/>
</dbReference>
<dbReference type="HAMAP" id="MF_00043">
    <property type="entry name" value="EF1_beta"/>
    <property type="match status" value="1"/>
</dbReference>
<keyword evidence="5 7" id="KW-0648">Protein biosynthesis</keyword>
<dbReference type="PATRIC" id="fig|301375.6.peg.185"/>
<dbReference type="AlphaFoldDB" id="A0A101IJB7"/>
<evidence type="ECO:0000313" key="11">
    <source>
        <dbReference type="Proteomes" id="UP000053961"/>
    </source>
</evidence>
<name>A0A101IJB7_9EURY</name>
<comment type="similarity">
    <text evidence="2 7">Belongs to the EF-1-beta/EF-1-delta family.</text>
</comment>
<comment type="function">
    <text evidence="1 7">Promotes the exchange of GDP for GTP in EF-1-alpha/GDP, thus allowing the regeneration of EF-1-alpha/GTP that could then be used to form the ternary complex EF-1-alpha/GTP/AAtRNA.</text>
</comment>
<dbReference type="SUPFAM" id="SSF54984">
    <property type="entry name" value="eEF-1beta-like"/>
    <property type="match status" value="1"/>
</dbReference>
<dbReference type="InterPro" id="IPR014038">
    <property type="entry name" value="EF1B_bsu/dsu_GNE"/>
</dbReference>
<dbReference type="CDD" id="cd00292">
    <property type="entry name" value="EF1B"/>
    <property type="match status" value="1"/>
</dbReference>
<dbReference type="PIRSF" id="PIRSF006521">
    <property type="entry name" value="Transl_elong_EF1B_B_arc"/>
    <property type="match status" value="1"/>
</dbReference>
<evidence type="ECO:0000313" key="9">
    <source>
        <dbReference type="EMBL" id="KUK45050.1"/>
    </source>
</evidence>
<dbReference type="InterPro" id="IPR004542">
    <property type="entry name" value="Transl_elong_EF1B_B_arc"/>
</dbReference>
<gene>
    <name evidence="7" type="primary">ef1b</name>
    <name evidence="9" type="ORF">XD72_0577</name>
    <name evidence="10" type="ORF">XE07_1257</name>
</gene>
<dbReference type="GO" id="GO:0003746">
    <property type="term" value="F:translation elongation factor activity"/>
    <property type="evidence" value="ECO:0007669"/>
    <property type="project" value="UniProtKB-UniRule"/>
</dbReference>
<evidence type="ECO:0000256" key="5">
    <source>
        <dbReference type="ARBA" id="ARBA00022917"/>
    </source>
</evidence>
<evidence type="ECO:0000313" key="12">
    <source>
        <dbReference type="Proteomes" id="UP000057043"/>
    </source>
</evidence>
<sequence length="88" mass="9089">MGEVAAKLKIMPEGADVDMEKLKEAIKSALPEGARLHGFAEEPIAFGLKALMLAVILAEGVTGTEGLEAAIASVEGVQSVEVEEVGLL</sequence>
<dbReference type="Proteomes" id="UP000053961">
    <property type="component" value="Unassembled WGS sequence"/>
</dbReference>
<dbReference type="EMBL" id="LGHB01000017">
    <property type="protein sequence ID" value="KUK96231.1"/>
    <property type="molecule type" value="Genomic_DNA"/>
</dbReference>
<dbReference type="NCBIfam" id="NF001670">
    <property type="entry name" value="PRK00435.1"/>
    <property type="match status" value="1"/>
</dbReference>
<feature type="domain" description="Translation elongation factor EF1B beta/delta subunit guanine nucleotide exchange" evidence="8">
    <location>
        <begin position="3"/>
        <end position="88"/>
    </location>
</feature>
<dbReference type="InterPro" id="IPR014717">
    <property type="entry name" value="Transl_elong_EF1B/ribsomal_bS6"/>
</dbReference>
<accession>A0A101IJB7</accession>
<proteinExistence type="inferred from homology"/>
<protein>
    <recommendedName>
        <fullName evidence="3 7">Elongation factor 1-beta</fullName>
        <shortName evidence="7">EF-1-beta</shortName>
    </recommendedName>
    <alternativeName>
        <fullName evidence="6 7">aEF-1beta</fullName>
    </alternativeName>
</protein>
<reference evidence="11 12" key="2">
    <citation type="journal article" date="2015" name="MBio">
        <title>Genome-Resolved Metagenomic Analysis Reveals Roles for Candidate Phyla and Other Microbial Community Members in Biogeochemical Transformations in Oil Reservoirs.</title>
        <authorList>
            <person name="Hu P."/>
            <person name="Tom L."/>
            <person name="Singh A."/>
            <person name="Thomas B.C."/>
            <person name="Baker B.J."/>
            <person name="Piceno Y.M."/>
            <person name="Andersen G.L."/>
            <person name="Banfield J.F."/>
        </authorList>
    </citation>
    <scope>NUCLEOTIDE SEQUENCE [LARGE SCALE GENOMIC DNA]</scope>
    <source>
        <strain evidence="9">57_489</strain>
    </source>
</reference>
<dbReference type="SMART" id="SM00888">
    <property type="entry name" value="EF1_GNE"/>
    <property type="match status" value="1"/>
</dbReference>
<evidence type="ECO:0000256" key="6">
    <source>
        <dbReference type="ARBA" id="ARBA00032274"/>
    </source>
</evidence>